<evidence type="ECO:0000259" key="1">
    <source>
        <dbReference type="PROSITE" id="PS50995"/>
    </source>
</evidence>
<dbReference type="PANTHER" id="PTHR33164:SF57">
    <property type="entry name" value="MARR-FAMILY TRANSCRIPTIONAL REGULATOR"/>
    <property type="match status" value="1"/>
</dbReference>
<dbReference type="PRINTS" id="PR00598">
    <property type="entry name" value="HTHMARR"/>
</dbReference>
<keyword evidence="3" id="KW-1185">Reference proteome</keyword>
<dbReference type="RefSeq" id="WP_407030181.1">
    <property type="nucleotide sequence ID" value="NZ_JAQGEF010000003.1"/>
</dbReference>
<feature type="domain" description="HTH marR-type" evidence="1">
    <location>
        <begin position="63"/>
        <end position="196"/>
    </location>
</feature>
<proteinExistence type="predicted"/>
<dbReference type="InterPro" id="IPR039422">
    <property type="entry name" value="MarR/SlyA-like"/>
</dbReference>
<evidence type="ECO:0000313" key="2">
    <source>
        <dbReference type="EMBL" id="MDA3613851.1"/>
    </source>
</evidence>
<dbReference type="SUPFAM" id="SSF46785">
    <property type="entry name" value="Winged helix' DNA-binding domain"/>
    <property type="match status" value="1"/>
</dbReference>
<sequence>MNYNLIRDSLKLIESFEEKMNAHAAYSNDINGFIQWIIDEEHKNFPGHTGINWEGKENGRSPESVISTLIVHMNRYAKNYSKAAMQDSEFSTQDDFIYLINLQAFGEMSKMELIKKNIHDKQTGMQIIKRLLDKNWVSQYNSVEDKREKRISITEKGRLTLQKQMGKIRQATNIVTGDLTENEKTELIRLLNKLEHFHKPVFLEKINSKNILDKLTDKISNEKTKNNE</sequence>
<dbReference type="InterPro" id="IPR000835">
    <property type="entry name" value="HTH_MarR-typ"/>
</dbReference>
<comment type="caution">
    <text evidence="2">The sequence shown here is derived from an EMBL/GenBank/DDBJ whole genome shotgun (WGS) entry which is preliminary data.</text>
</comment>
<dbReference type="Gene3D" id="1.10.10.10">
    <property type="entry name" value="Winged helix-like DNA-binding domain superfamily/Winged helix DNA-binding domain"/>
    <property type="match status" value="1"/>
</dbReference>
<accession>A0ABT4UG97</accession>
<protein>
    <submittedName>
        <fullName evidence="2">MarR family winged helix-turn-helix transcriptional regulator</fullName>
    </submittedName>
</protein>
<evidence type="ECO:0000313" key="3">
    <source>
        <dbReference type="Proteomes" id="UP001210231"/>
    </source>
</evidence>
<dbReference type="PANTHER" id="PTHR33164">
    <property type="entry name" value="TRANSCRIPTIONAL REGULATOR, MARR FAMILY"/>
    <property type="match status" value="1"/>
</dbReference>
<dbReference type="EMBL" id="JAQGEF010000003">
    <property type="protein sequence ID" value="MDA3613851.1"/>
    <property type="molecule type" value="Genomic_DNA"/>
</dbReference>
<organism evidence="2 3">
    <name type="scientific">Polluticaenibacter yanchengensis</name>
    <dbReference type="NCBI Taxonomy" id="3014562"/>
    <lineage>
        <taxon>Bacteria</taxon>
        <taxon>Pseudomonadati</taxon>
        <taxon>Bacteroidota</taxon>
        <taxon>Chitinophagia</taxon>
        <taxon>Chitinophagales</taxon>
        <taxon>Chitinophagaceae</taxon>
        <taxon>Polluticaenibacter</taxon>
    </lineage>
</organism>
<dbReference type="SMART" id="SM00347">
    <property type="entry name" value="HTH_MARR"/>
    <property type="match status" value="1"/>
</dbReference>
<reference evidence="2 3" key="1">
    <citation type="submission" date="2022-12" db="EMBL/GenBank/DDBJ databases">
        <title>Chitinophagaceae gen. sp. nov., a new member of the family Chitinophagaceae, isolated from soil in a chemical factory.</title>
        <authorList>
            <person name="Ke Z."/>
        </authorList>
    </citation>
    <scope>NUCLEOTIDE SEQUENCE [LARGE SCALE GENOMIC DNA]</scope>
    <source>
        <strain evidence="2 3">LY-5</strain>
    </source>
</reference>
<dbReference type="Proteomes" id="UP001210231">
    <property type="component" value="Unassembled WGS sequence"/>
</dbReference>
<gene>
    <name evidence="2" type="ORF">O3P16_03450</name>
</gene>
<name>A0ABT4UG97_9BACT</name>
<dbReference type="InterPro" id="IPR036388">
    <property type="entry name" value="WH-like_DNA-bd_sf"/>
</dbReference>
<dbReference type="Pfam" id="PF13463">
    <property type="entry name" value="HTH_27"/>
    <property type="match status" value="1"/>
</dbReference>
<dbReference type="PROSITE" id="PS50995">
    <property type="entry name" value="HTH_MARR_2"/>
    <property type="match status" value="1"/>
</dbReference>
<dbReference type="InterPro" id="IPR036390">
    <property type="entry name" value="WH_DNA-bd_sf"/>
</dbReference>